<feature type="chain" id="PRO_5045177219" evidence="1">
    <location>
        <begin position="21"/>
        <end position="292"/>
    </location>
</feature>
<feature type="signal peptide" evidence="1">
    <location>
        <begin position="1"/>
        <end position="20"/>
    </location>
</feature>
<reference evidence="2 3" key="1">
    <citation type="submission" date="2024-04" db="EMBL/GenBank/DDBJ databases">
        <title>Aurantiacibacter sp. DGU6 16S ribosomal RNA gene Genome sequencing and assembly.</title>
        <authorList>
            <person name="Park S."/>
        </authorList>
    </citation>
    <scope>NUCLEOTIDE SEQUENCE [LARGE SCALE GENOMIC DNA]</scope>
    <source>
        <strain evidence="2 3">DGU6</strain>
    </source>
</reference>
<evidence type="ECO:0000256" key="1">
    <source>
        <dbReference type="SAM" id="SignalP"/>
    </source>
</evidence>
<name>A0ABU9IBX1_9SPHN</name>
<dbReference type="Proteomes" id="UP001497045">
    <property type="component" value="Unassembled WGS sequence"/>
</dbReference>
<protein>
    <submittedName>
        <fullName evidence="2">Uncharacterized protein</fullName>
    </submittedName>
</protein>
<sequence>MIRSLVPAALLLAAPAMALAQEAMPDNLAERMAGARAAETLGMQMGAVLQANAVAQRQYSGMVAGQLGDGYRGAVSVPGEDLGVWRTIIVGQPGGEDAPLVALAEYETSQGEILGETLHLSGVRPELEGDLLAMARAQVVAPRAVIASPETSVCLDGEEAGEAEGASVTYLTVALPPAEDGAFDTYVLNGPLENGAIPLGKHYRVHFDEFGVIGDPELVTDTCEVVTWDEEDPELATRVYVTEYPEGEWPNAVQTFISQLVPMSMGVVTGDIFWPMAGGMIAPPVPVAEAGY</sequence>
<dbReference type="EMBL" id="JBBYHV010000001">
    <property type="protein sequence ID" value="MEL1249579.1"/>
    <property type="molecule type" value="Genomic_DNA"/>
</dbReference>
<accession>A0ABU9IBX1</accession>
<gene>
    <name evidence="2" type="ORF">AAEO60_02730</name>
</gene>
<organism evidence="2 3">
    <name type="scientific">Aurantiacibacter gilvus</name>
    <dbReference type="NCBI Taxonomy" id="3139141"/>
    <lineage>
        <taxon>Bacteria</taxon>
        <taxon>Pseudomonadati</taxon>
        <taxon>Pseudomonadota</taxon>
        <taxon>Alphaproteobacteria</taxon>
        <taxon>Sphingomonadales</taxon>
        <taxon>Erythrobacteraceae</taxon>
        <taxon>Aurantiacibacter</taxon>
    </lineage>
</organism>
<comment type="caution">
    <text evidence="2">The sequence shown here is derived from an EMBL/GenBank/DDBJ whole genome shotgun (WGS) entry which is preliminary data.</text>
</comment>
<dbReference type="RefSeq" id="WP_341672114.1">
    <property type="nucleotide sequence ID" value="NZ_JBBYHV010000001.1"/>
</dbReference>
<keyword evidence="1" id="KW-0732">Signal</keyword>
<evidence type="ECO:0000313" key="3">
    <source>
        <dbReference type="Proteomes" id="UP001497045"/>
    </source>
</evidence>
<evidence type="ECO:0000313" key="2">
    <source>
        <dbReference type="EMBL" id="MEL1249579.1"/>
    </source>
</evidence>
<proteinExistence type="predicted"/>
<keyword evidence="3" id="KW-1185">Reference proteome</keyword>